<sequence>MSEARQDANAACRLGTKALRRRDLDGAEAWFAVACEQQHPGAAFRAALTRLLAMTPPASGFVDQVQGGKSFRLVSHLEGGKTDAFNSLAWAARWGHGDAQHLIGRLRTDAGERVTAVGWPLGEEAADADDGILRDGASVVPMADNALYEPQDTEFYPPSGPCRHPG</sequence>
<dbReference type="InterPro" id="IPR011990">
    <property type="entry name" value="TPR-like_helical_dom_sf"/>
</dbReference>
<accession>A0A5R9FFR5</accession>
<organism evidence="1 2">
    <name type="scientific">Streptomyces montanus</name>
    <dbReference type="NCBI Taxonomy" id="2580423"/>
    <lineage>
        <taxon>Bacteria</taxon>
        <taxon>Bacillati</taxon>
        <taxon>Actinomycetota</taxon>
        <taxon>Actinomycetes</taxon>
        <taxon>Kitasatosporales</taxon>
        <taxon>Streptomycetaceae</taxon>
        <taxon>Streptomyces</taxon>
    </lineage>
</organism>
<protein>
    <recommendedName>
        <fullName evidence="3">Sel1 repeat family protein</fullName>
    </recommendedName>
</protein>
<dbReference type="Gene3D" id="1.25.40.10">
    <property type="entry name" value="Tetratricopeptide repeat domain"/>
    <property type="match status" value="1"/>
</dbReference>
<reference evidence="1 2" key="1">
    <citation type="submission" date="2019-05" db="EMBL/GenBank/DDBJ databases">
        <title>Streptomyces sp. NEAU-C151, a novel actinomycete isolated from soil.</title>
        <authorList>
            <person name="Han L."/>
            <person name="Jiang H."/>
        </authorList>
    </citation>
    <scope>NUCLEOTIDE SEQUENCE [LARGE SCALE GENOMIC DNA]</scope>
    <source>
        <strain evidence="1 2">NEAU-C151</strain>
    </source>
</reference>
<evidence type="ECO:0000313" key="1">
    <source>
        <dbReference type="EMBL" id="TLS41379.1"/>
    </source>
</evidence>
<dbReference type="RefSeq" id="WP_138049488.1">
    <property type="nucleotide sequence ID" value="NZ_VBZC01000057.1"/>
</dbReference>
<proteinExistence type="predicted"/>
<dbReference type="AlphaFoldDB" id="A0A5R9FFR5"/>
<evidence type="ECO:0008006" key="3">
    <source>
        <dbReference type="Google" id="ProtNLM"/>
    </source>
</evidence>
<dbReference type="Proteomes" id="UP000305906">
    <property type="component" value="Unassembled WGS sequence"/>
</dbReference>
<keyword evidence="2" id="KW-1185">Reference proteome</keyword>
<dbReference type="EMBL" id="VBZC01000057">
    <property type="protein sequence ID" value="TLS41379.1"/>
    <property type="molecule type" value="Genomic_DNA"/>
</dbReference>
<gene>
    <name evidence="1" type="ORF">FE633_36720</name>
</gene>
<evidence type="ECO:0000313" key="2">
    <source>
        <dbReference type="Proteomes" id="UP000305906"/>
    </source>
</evidence>
<name>A0A5R9FFR5_9ACTN</name>
<comment type="caution">
    <text evidence="1">The sequence shown here is derived from an EMBL/GenBank/DDBJ whole genome shotgun (WGS) entry which is preliminary data.</text>
</comment>